<keyword evidence="7 8" id="KW-0456">Lyase</keyword>
<feature type="binding site" evidence="8">
    <location>
        <begin position="24"/>
        <end position="26"/>
    </location>
    <ligand>
        <name>substrate</name>
    </ligand>
</feature>
<keyword evidence="3 8" id="KW-0479">Metal-binding</keyword>
<organism evidence="10 11">
    <name type="scientific">Nitrososphaera viennensis EN76</name>
    <dbReference type="NCBI Taxonomy" id="926571"/>
    <lineage>
        <taxon>Archaea</taxon>
        <taxon>Nitrososphaerota</taxon>
        <taxon>Nitrososphaeria</taxon>
        <taxon>Nitrososphaerales</taxon>
        <taxon>Nitrososphaeraceae</taxon>
        <taxon>Nitrososphaera</taxon>
    </lineage>
</organism>
<evidence type="ECO:0000256" key="5">
    <source>
        <dbReference type="ARBA" id="ARBA00023004"/>
    </source>
</evidence>
<feature type="binding site" evidence="8">
    <location>
        <position position="47"/>
    </location>
    <ligand>
        <name>[4Fe-4S] cluster</name>
        <dbReference type="ChEBI" id="CHEBI:49883"/>
        <note>4Fe-4S-S-AdoMet</note>
    </ligand>
</feature>
<name>A0A060HQZ9_9ARCH</name>
<dbReference type="GO" id="GO:0000287">
    <property type="term" value="F:magnesium ion binding"/>
    <property type="evidence" value="ECO:0007669"/>
    <property type="project" value="UniProtKB-UniRule"/>
</dbReference>
<dbReference type="SFLD" id="SFLDS00029">
    <property type="entry name" value="Radical_SAM"/>
    <property type="match status" value="1"/>
</dbReference>
<feature type="binding site" evidence="8">
    <location>
        <begin position="49"/>
        <end position="51"/>
    </location>
    <ligand>
        <name>S-adenosyl-L-methionine</name>
        <dbReference type="ChEBI" id="CHEBI:59789"/>
    </ligand>
</feature>
<dbReference type="PROSITE" id="PS51918">
    <property type="entry name" value="RADICAL_SAM"/>
    <property type="match status" value="1"/>
</dbReference>
<comment type="caution">
    <text evidence="8">Lacks conserved residue(s) required for the propagation of feature annotation.</text>
</comment>
<comment type="pathway">
    <text evidence="8">Purine metabolism; 7-cyano-7-deazaguanine biosynthesis.</text>
</comment>
<feature type="binding site" evidence="8">
    <location>
        <position position="89"/>
    </location>
    <ligand>
        <name>S-adenosyl-L-methionine</name>
        <dbReference type="ChEBI" id="CHEBI:59789"/>
    </ligand>
</feature>
<evidence type="ECO:0000313" key="11">
    <source>
        <dbReference type="Proteomes" id="UP000027093"/>
    </source>
</evidence>
<keyword evidence="1 8" id="KW-0004">4Fe-4S</keyword>
<keyword evidence="11" id="KW-1185">Reference proteome</keyword>
<comment type="subunit">
    <text evidence="8">Homodimer.</text>
</comment>
<reference evidence="10 11" key="1">
    <citation type="journal article" date="2014" name="Int. J. Syst. Evol. Microbiol.">
        <title>Nitrososphaera viennensis gen. nov., sp. nov., an aerobic and mesophilic, ammonia-oxidizing archaeon from soil and a member of the archaeal phylum Thaumarchaeota.</title>
        <authorList>
            <person name="Stieglmeier M."/>
            <person name="Klingl A."/>
            <person name="Alves R.J."/>
            <person name="Rittmann S.K."/>
            <person name="Melcher M."/>
            <person name="Leisch N."/>
            <person name="Schleper C."/>
        </authorList>
    </citation>
    <scope>NUCLEOTIDE SEQUENCE [LARGE SCALE GENOMIC DNA]</scope>
    <source>
        <strain evidence="10">EN76</strain>
    </source>
</reference>
<evidence type="ECO:0000256" key="8">
    <source>
        <dbReference type="HAMAP-Rule" id="MF_00917"/>
    </source>
</evidence>
<comment type="catalytic activity">
    <reaction evidence="8">
        <text>6-carboxy-5,6,7,8-tetrahydropterin + H(+) = 7-carboxy-7-carbaguanine + NH4(+)</text>
        <dbReference type="Rhea" id="RHEA:27974"/>
        <dbReference type="ChEBI" id="CHEBI:15378"/>
        <dbReference type="ChEBI" id="CHEBI:28938"/>
        <dbReference type="ChEBI" id="CHEBI:61032"/>
        <dbReference type="ChEBI" id="CHEBI:61036"/>
        <dbReference type="EC" id="4.3.99.3"/>
    </reaction>
</comment>
<evidence type="ECO:0000256" key="2">
    <source>
        <dbReference type="ARBA" id="ARBA00022691"/>
    </source>
</evidence>
<dbReference type="AlphaFoldDB" id="A0A060HQZ9"/>
<dbReference type="HAMAP" id="MF_00917">
    <property type="entry name" value="QueE"/>
    <property type="match status" value="1"/>
</dbReference>
<comment type="cofactor">
    <cofactor evidence="8">
        <name>S-adenosyl-L-methionine</name>
        <dbReference type="ChEBI" id="CHEBI:59789"/>
    </cofactor>
    <text evidence="8">Binds 1 S-adenosyl-L-methionine per subunit.</text>
</comment>
<dbReference type="GO" id="GO:0016840">
    <property type="term" value="F:carbon-nitrogen lyase activity"/>
    <property type="evidence" value="ECO:0007669"/>
    <property type="project" value="UniProtKB-UniRule"/>
</dbReference>
<keyword evidence="5 8" id="KW-0408">Iron</keyword>
<feature type="binding site" evidence="8">
    <location>
        <position position="87"/>
    </location>
    <ligand>
        <name>substrate</name>
    </ligand>
</feature>
<dbReference type="InterPro" id="IPR007197">
    <property type="entry name" value="rSAM"/>
</dbReference>
<evidence type="ECO:0000256" key="6">
    <source>
        <dbReference type="ARBA" id="ARBA00023014"/>
    </source>
</evidence>
<feature type="binding site" evidence="8">
    <location>
        <position position="52"/>
    </location>
    <ligand>
        <name>Mg(2+)</name>
        <dbReference type="ChEBI" id="CHEBI:18420"/>
    </ligand>
</feature>
<evidence type="ECO:0000259" key="9">
    <source>
        <dbReference type="PROSITE" id="PS51918"/>
    </source>
</evidence>
<feature type="domain" description="Radical SAM core" evidence="9">
    <location>
        <begin position="30"/>
        <end position="250"/>
    </location>
</feature>
<dbReference type="InterPro" id="IPR058240">
    <property type="entry name" value="rSAM_sf"/>
</dbReference>
<dbReference type="SUPFAM" id="SSF102114">
    <property type="entry name" value="Radical SAM enzymes"/>
    <property type="match status" value="1"/>
</dbReference>
<comment type="similarity">
    <text evidence="8">Belongs to the radical SAM superfamily. 7-carboxy-7-deazaguanine synthase family.</text>
</comment>
<dbReference type="PIRSF" id="PIRSF000370">
    <property type="entry name" value="QueE"/>
    <property type="match status" value="1"/>
</dbReference>
<dbReference type="EC" id="4.3.99.3" evidence="8"/>
<keyword evidence="6 8" id="KW-0411">Iron-sulfur</keyword>
<evidence type="ECO:0000256" key="7">
    <source>
        <dbReference type="ARBA" id="ARBA00023239"/>
    </source>
</evidence>
<protein>
    <recommendedName>
        <fullName evidence="8">7-carboxy-7-deazaguanine synthase</fullName>
        <shortName evidence="8">CDG synthase</shortName>
        <ecNumber evidence="8">4.3.99.3</ecNumber>
    </recommendedName>
    <alternativeName>
        <fullName evidence="8">Archaeosine biosynthesis protein QueE</fullName>
    </alternativeName>
</protein>
<dbReference type="GO" id="GO:1904047">
    <property type="term" value="F:S-adenosyl-L-methionine binding"/>
    <property type="evidence" value="ECO:0007669"/>
    <property type="project" value="UniProtKB-UniRule"/>
</dbReference>
<dbReference type="STRING" id="926571.NVIE_013630"/>
<dbReference type="Pfam" id="PF13353">
    <property type="entry name" value="Fer4_12"/>
    <property type="match status" value="1"/>
</dbReference>
<evidence type="ECO:0000256" key="1">
    <source>
        <dbReference type="ARBA" id="ARBA00022485"/>
    </source>
</evidence>
<proteinExistence type="inferred from homology"/>
<dbReference type="InterPro" id="IPR013785">
    <property type="entry name" value="Aldolase_TIM"/>
</dbReference>
<comment type="function">
    <text evidence="8">Catalyzes the complex heterocyclic radical-mediated conversion of 6-carboxy-5,6,7,8-tetrahydropterin (CPH4) to 7-carboxy-7-deazaguanine (CDG), a step common to the biosynthetic pathways of all 7-deazapurine-containing compounds.</text>
</comment>
<dbReference type="Proteomes" id="UP000027093">
    <property type="component" value="Chromosome"/>
</dbReference>
<evidence type="ECO:0000313" key="10">
    <source>
        <dbReference type="EMBL" id="AIC15602.1"/>
    </source>
</evidence>
<evidence type="ECO:0000256" key="3">
    <source>
        <dbReference type="ARBA" id="ARBA00022723"/>
    </source>
</evidence>
<gene>
    <name evidence="8" type="primary">queE</name>
    <name evidence="10" type="ORF">NVIE_013630</name>
</gene>
<keyword evidence="2 8" id="KW-0949">S-adenosyl-L-methionine</keyword>
<dbReference type="GO" id="GO:0051539">
    <property type="term" value="F:4 iron, 4 sulfur cluster binding"/>
    <property type="evidence" value="ECO:0007669"/>
    <property type="project" value="UniProtKB-UniRule"/>
</dbReference>
<evidence type="ECO:0000256" key="4">
    <source>
        <dbReference type="ARBA" id="ARBA00022842"/>
    </source>
</evidence>
<keyword evidence="4 8" id="KW-0460">Magnesium</keyword>
<accession>A0A060HQZ9</accession>
<dbReference type="InterPro" id="IPR024924">
    <property type="entry name" value="7-CO-7-deazaguanine_synth-like"/>
</dbReference>
<feature type="binding site" evidence="8">
    <location>
        <position position="50"/>
    </location>
    <ligand>
        <name>[4Fe-4S] cluster</name>
        <dbReference type="ChEBI" id="CHEBI:49883"/>
        <note>4Fe-4S-S-AdoMet</note>
    </ligand>
</feature>
<dbReference type="EMBL" id="CP007536">
    <property type="protein sequence ID" value="AIC15602.1"/>
    <property type="molecule type" value="Genomic_DNA"/>
</dbReference>
<dbReference type="KEGG" id="nvn:NVIE_013630"/>
<comment type="cofactor">
    <cofactor evidence="8">
        <name>Mg(2+)</name>
        <dbReference type="ChEBI" id="CHEBI:18420"/>
    </cofactor>
</comment>
<sequence length="250" mass="28461">MQREQQRGRRTAGTVRLSEIFTSIEGEGVFFGTKTMFVRLAGCPLKCHWCDTPYAIPMDSGYAHTIDEVKEMISCELQENTYKVNFTGGEPLAQHEAVIELAKFVRKKGVKTYLESACYDSARFAKVLPYIDICKIEFKMKDARAVVDDKYYNNLLKNELECLKIATEAGKMPYIKVVVTNSTDVDEFSALVKEVFRVASPKNIAGFIIQPSHKTDEPVLERLFAFYDAVYPFYDQVRVVPQLHKIIGAR</sequence>
<feature type="binding site" evidence="8">
    <location>
        <position position="43"/>
    </location>
    <ligand>
        <name>[4Fe-4S] cluster</name>
        <dbReference type="ChEBI" id="CHEBI:49883"/>
        <note>4Fe-4S-S-AdoMet</note>
    </ligand>
</feature>
<dbReference type="PANTHER" id="PTHR42836:SF1">
    <property type="entry name" value="7-CARBOXY-7-DEAZAGUANINE SYNTHASE"/>
    <property type="match status" value="1"/>
</dbReference>
<dbReference type="OrthoDB" id="7980at2157"/>
<dbReference type="HOGENOM" id="CLU_066739_1_0_2"/>
<dbReference type="UniPathway" id="UPA00391"/>
<dbReference type="PANTHER" id="PTHR42836">
    <property type="entry name" value="7-CARBOXY-7-DEAZAGUANINE SYNTHASE"/>
    <property type="match status" value="1"/>
</dbReference>
<feature type="binding site" evidence="8">
    <location>
        <position position="39"/>
    </location>
    <ligand>
        <name>substrate</name>
    </ligand>
</feature>
<dbReference type="Gene3D" id="3.20.20.70">
    <property type="entry name" value="Aldolase class I"/>
    <property type="match status" value="1"/>
</dbReference>
<comment type="cofactor">
    <cofactor evidence="8">
        <name>[4Fe-4S] cluster</name>
        <dbReference type="ChEBI" id="CHEBI:49883"/>
    </cofactor>
    <text evidence="8">Binds 1 [4Fe-4S] cluster. The cluster is coordinated with 3 cysteines and an exchangeable S-adenosyl-L-methionine.</text>
</comment>